<keyword evidence="2 4" id="KW-0479">Metal-binding</keyword>
<dbReference type="InterPro" id="IPR036909">
    <property type="entry name" value="Cyt_c-like_dom_sf"/>
</dbReference>
<feature type="chain" id="PRO_5046278135" evidence="5">
    <location>
        <begin position="51"/>
        <end position="271"/>
    </location>
</feature>
<dbReference type="Pfam" id="PF00034">
    <property type="entry name" value="Cytochrom_C"/>
    <property type="match status" value="1"/>
</dbReference>
<dbReference type="Gene3D" id="1.10.760.10">
    <property type="entry name" value="Cytochrome c-like domain"/>
    <property type="match status" value="2"/>
</dbReference>
<evidence type="ECO:0000256" key="1">
    <source>
        <dbReference type="ARBA" id="ARBA00022617"/>
    </source>
</evidence>
<dbReference type="InterPro" id="IPR050597">
    <property type="entry name" value="Cytochrome_c_Oxidase_Subunit"/>
</dbReference>
<dbReference type="EMBL" id="JBEPSD010000001">
    <property type="protein sequence ID" value="MET4569132.1"/>
    <property type="molecule type" value="Genomic_DNA"/>
</dbReference>
<evidence type="ECO:0000313" key="8">
    <source>
        <dbReference type="Proteomes" id="UP001549251"/>
    </source>
</evidence>
<dbReference type="SUPFAM" id="SSF46626">
    <property type="entry name" value="Cytochrome c"/>
    <property type="match status" value="2"/>
</dbReference>
<gene>
    <name evidence="7" type="ORF">ABIE04_001459</name>
</gene>
<reference evidence="7 8" key="1">
    <citation type="submission" date="2024-06" db="EMBL/GenBank/DDBJ databases">
        <title>Sorghum-associated microbial communities from plants grown in Nebraska, USA.</title>
        <authorList>
            <person name="Schachtman D."/>
        </authorList>
    </citation>
    <scope>NUCLEOTIDE SEQUENCE [LARGE SCALE GENOMIC DNA]</scope>
    <source>
        <strain evidence="7 8">1757</strain>
    </source>
</reference>
<keyword evidence="5" id="KW-0732">Signal</keyword>
<proteinExistence type="predicted"/>
<dbReference type="PROSITE" id="PS51007">
    <property type="entry name" value="CYTC"/>
    <property type="match status" value="2"/>
</dbReference>
<feature type="signal peptide" evidence="5">
    <location>
        <begin position="1"/>
        <end position="50"/>
    </location>
</feature>
<sequence>MPYLPPVRADPCAYNPRMIRLDSLRKRWRGHVLRVATVLFAFGACSTAAAQTGAAPLVPDTMQQRVAACTSCHGVHGEGSPDSVVIPRLAGKPAGYLIQQLEYFQTGQRRHAPMEYVVRQLSPAYLRDIAEYFVQQDVPYRKLPVPAVSAEILRRGEQLVLRGDSTRGVPSCVSCHGGKLTGVEPMMPGLMGLSYGYLSTQLVSWRTRQRAAEGPYCMGVVANRMRESDITAVSAWLASHAPPADMHPEPASAQTEPLPGWCVMGKSGAGP</sequence>
<evidence type="ECO:0000256" key="2">
    <source>
        <dbReference type="ARBA" id="ARBA00022723"/>
    </source>
</evidence>
<keyword evidence="8" id="KW-1185">Reference proteome</keyword>
<organism evidence="7 8">
    <name type="scientific">Rhodanobacter soli</name>
    <dbReference type="NCBI Taxonomy" id="590609"/>
    <lineage>
        <taxon>Bacteria</taxon>
        <taxon>Pseudomonadati</taxon>
        <taxon>Pseudomonadota</taxon>
        <taxon>Gammaproteobacteria</taxon>
        <taxon>Lysobacterales</taxon>
        <taxon>Rhodanobacteraceae</taxon>
        <taxon>Rhodanobacter</taxon>
    </lineage>
</organism>
<keyword evidence="3 4" id="KW-0408">Iron</keyword>
<keyword evidence="1 4" id="KW-0349">Heme</keyword>
<evidence type="ECO:0000256" key="3">
    <source>
        <dbReference type="ARBA" id="ARBA00023004"/>
    </source>
</evidence>
<evidence type="ECO:0000256" key="4">
    <source>
        <dbReference type="PROSITE-ProRule" id="PRU00433"/>
    </source>
</evidence>
<dbReference type="PANTHER" id="PTHR33751">
    <property type="entry name" value="CBB3-TYPE CYTOCHROME C OXIDASE SUBUNIT FIXP"/>
    <property type="match status" value="1"/>
</dbReference>
<dbReference type="InterPro" id="IPR009056">
    <property type="entry name" value="Cyt_c-like_dom"/>
</dbReference>
<feature type="domain" description="Cytochrome c" evidence="6">
    <location>
        <begin position="151"/>
        <end position="241"/>
    </location>
</feature>
<name>A0ABV2PWX1_9GAMM</name>
<protein>
    <submittedName>
        <fullName evidence="7">Cytochrome c553</fullName>
    </submittedName>
</protein>
<feature type="domain" description="Cytochrome c" evidence="6">
    <location>
        <begin position="48"/>
        <end position="137"/>
    </location>
</feature>
<evidence type="ECO:0000313" key="7">
    <source>
        <dbReference type="EMBL" id="MET4569132.1"/>
    </source>
</evidence>
<dbReference type="PANTHER" id="PTHR33751:SF11">
    <property type="entry name" value="BLL4483 PROTEIN"/>
    <property type="match status" value="1"/>
</dbReference>
<evidence type="ECO:0000259" key="6">
    <source>
        <dbReference type="PROSITE" id="PS51007"/>
    </source>
</evidence>
<accession>A0ABV2PWX1</accession>
<dbReference type="Proteomes" id="UP001549251">
    <property type="component" value="Unassembled WGS sequence"/>
</dbReference>
<comment type="caution">
    <text evidence="7">The sequence shown here is derived from an EMBL/GenBank/DDBJ whole genome shotgun (WGS) entry which is preliminary data.</text>
</comment>
<evidence type="ECO:0000256" key="5">
    <source>
        <dbReference type="SAM" id="SignalP"/>
    </source>
</evidence>